<accession>A0A8W8LDL1</accession>
<reference evidence="2" key="1">
    <citation type="submission" date="2022-08" db="UniProtKB">
        <authorList>
            <consortium name="EnsemblMetazoa"/>
        </authorList>
    </citation>
    <scope>IDENTIFICATION</scope>
    <source>
        <strain evidence="2">05x7-T-G4-1.051#20</strain>
    </source>
</reference>
<proteinExistence type="predicted"/>
<evidence type="ECO:0000256" key="1">
    <source>
        <dbReference type="SAM" id="MobiDB-lite"/>
    </source>
</evidence>
<feature type="compositionally biased region" description="Low complexity" evidence="1">
    <location>
        <begin position="383"/>
        <end position="399"/>
    </location>
</feature>
<protein>
    <submittedName>
        <fullName evidence="2">Uncharacterized protein</fullName>
    </submittedName>
</protein>
<feature type="compositionally biased region" description="Pro residues" evidence="1">
    <location>
        <begin position="313"/>
        <end position="337"/>
    </location>
</feature>
<evidence type="ECO:0000313" key="2">
    <source>
        <dbReference type="EnsemblMetazoa" id="G27513.1:cds"/>
    </source>
</evidence>
<organism evidence="2 3">
    <name type="scientific">Magallana gigas</name>
    <name type="common">Pacific oyster</name>
    <name type="synonym">Crassostrea gigas</name>
    <dbReference type="NCBI Taxonomy" id="29159"/>
    <lineage>
        <taxon>Eukaryota</taxon>
        <taxon>Metazoa</taxon>
        <taxon>Spiralia</taxon>
        <taxon>Lophotrochozoa</taxon>
        <taxon>Mollusca</taxon>
        <taxon>Bivalvia</taxon>
        <taxon>Autobranchia</taxon>
        <taxon>Pteriomorphia</taxon>
        <taxon>Ostreida</taxon>
        <taxon>Ostreoidea</taxon>
        <taxon>Ostreidae</taxon>
        <taxon>Magallana</taxon>
    </lineage>
</organism>
<dbReference type="Proteomes" id="UP000005408">
    <property type="component" value="Unassembled WGS sequence"/>
</dbReference>
<feature type="compositionally biased region" description="Polar residues" evidence="1">
    <location>
        <begin position="456"/>
        <end position="470"/>
    </location>
</feature>
<feature type="region of interest" description="Disordered" evidence="1">
    <location>
        <begin position="306"/>
        <end position="400"/>
    </location>
</feature>
<dbReference type="AlphaFoldDB" id="A0A8W8LDL1"/>
<name>A0A8W8LDL1_MAGGI</name>
<feature type="compositionally biased region" description="Polar residues" evidence="1">
    <location>
        <begin position="483"/>
        <end position="494"/>
    </location>
</feature>
<feature type="compositionally biased region" description="Low complexity" evidence="1">
    <location>
        <begin position="654"/>
        <end position="666"/>
    </location>
</feature>
<evidence type="ECO:0000313" key="3">
    <source>
        <dbReference type="Proteomes" id="UP000005408"/>
    </source>
</evidence>
<dbReference type="EnsemblMetazoa" id="G27513.1">
    <property type="protein sequence ID" value="G27513.1:cds"/>
    <property type="gene ID" value="G27513"/>
</dbReference>
<keyword evidence="3" id="KW-1185">Reference proteome</keyword>
<feature type="compositionally biased region" description="Polar residues" evidence="1">
    <location>
        <begin position="501"/>
        <end position="521"/>
    </location>
</feature>
<sequence length="695" mass="73169">MLNANTGGVDDTLRGFDPNMRIPRFRNRRLGDLPRPLQMEVINSLIANGVRGSRVANGVVNGAGIRTGGVDINTRRFAANGAQGRGFGVDTFTATGTNGGGVGARRFTVNNRFGDTLSSTRIGRIPPATGGQTIDLGATRTNGRIGGRPGVRTTRLTGGMPRSGILGGLGSNVDDLFLDPVSGRRVLVRPVGVANNIVNQRTNGDGGIGGGVPDIPPMNGFRDMNGGRRFPTPTFAGGPQANFRRQQLPIFPPNGMTGPSRVSTMNEGFPNDRVSAFPFGGIQNDISNNMAPQPIDLSSLEPFPDNIGGRPPFNFPPPGPDAGRPMLPPGGPPPGFALPPGMGRVTFPRQPPMDRPGTGASSRTQQSSNVRSFGTPTLSNTGNQNFQQRRTQQQSRNSSVDVQIDDFLSTLDALIAAESAARGVPNSQNFPPTSGFAPANTASFNTPDTARGFNNAPASSPTLNDFTLPTSLPDPQFRRDSRLWSSTASGSTANAMLPTNGAHSSQKFVSGTGRVQTNTGSLGARNTALNNNIRTSSSFGSFGEPALASNGVASSQGIAFSSASQNFNAEIPKQSPQEIRSGALQAVHSIANTNRATTEGFFLDGQGPTEGSTVISGDSFIDWSHFNKALQDNGFETHMPSRTDINGNIVMVTPSTTPSPQTTATPGRQSRRVKQSHNAVLLRLFARDVALCKRL</sequence>
<feature type="region of interest" description="Disordered" evidence="1">
    <location>
        <begin position="452"/>
        <end position="529"/>
    </location>
</feature>
<feature type="region of interest" description="Disordered" evidence="1">
    <location>
        <begin position="654"/>
        <end position="673"/>
    </location>
</feature>
<feature type="compositionally biased region" description="Polar residues" evidence="1">
    <location>
        <begin position="359"/>
        <end position="382"/>
    </location>
</feature>